<sequence>MSESCPCGSSLYYGQCCEPYILSAKYATAPGILMRSRYSAYVKENVDYLINTWHPDCHAEEWRDNILQGFIGTRWKSLTIVTEAPGRHPDEGFVEFIARFYEGENTNISVLHERSRFLRLNEHWYYIDGIRPQVGRNDPCPCSSGKKYKKCCG</sequence>
<evidence type="ECO:0000313" key="5">
    <source>
        <dbReference type="Proteomes" id="UP000255169"/>
    </source>
</evidence>
<evidence type="ECO:0000256" key="2">
    <source>
        <dbReference type="HAMAP-Rule" id="MF_00612"/>
    </source>
</evidence>
<dbReference type="InterPro" id="IPR032710">
    <property type="entry name" value="NTF2-like_dom_sf"/>
</dbReference>
<dbReference type="InterPro" id="IPR023006">
    <property type="entry name" value="YchJ-like"/>
</dbReference>
<feature type="domain" description="YchJ-like middle NTF2-like" evidence="3">
    <location>
        <begin position="31"/>
        <end position="129"/>
    </location>
</feature>
<evidence type="ECO:0000313" key="4">
    <source>
        <dbReference type="EMBL" id="SUP99222.1"/>
    </source>
</evidence>
<evidence type="ECO:0000259" key="3">
    <source>
        <dbReference type="Pfam" id="PF17775"/>
    </source>
</evidence>
<dbReference type="PANTHER" id="PTHR33747">
    <property type="entry name" value="UPF0225 PROTEIN SCO1677"/>
    <property type="match status" value="1"/>
</dbReference>
<reference evidence="4 5" key="1">
    <citation type="submission" date="2018-06" db="EMBL/GenBank/DDBJ databases">
        <authorList>
            <consortium name="Pathogen Informatics"/>
            <person name="Doyle S."/>
        </authorList>
    </citation>
    <scope>NUCLEOTIDE SEQUENCE [LARGE SCALE GENOMIC DNA]</scope>
    <source>
        <strain evidence="4 5">NCTC10476</strain>
    </source>
</reference>
<dbReference type="OrthoDB" id="21421at2"/>
<dbReference type="Proteomes" id="UP000255169">
    <property type="component" value="Unassembled WGS sequence"/>
</dbReference>
<dbReference type="HAMAP" id="MF_00612">
    <property type="entry name" value="UPF0225"/>
    <property type="match status" value="1"/>
</dbReference>
<comment type="similarity">
    <text evidence="1 2">Belongs to the UPF0225 family.</text>
</comment>
<dbReference type="InterPro" id="IPR004027">
    <property type="entry name" value="SEC_C_motif"/>
</dbReference>
<accession>A0A380QKT2</accession>
<dbReference type="Pfam" id="PF17775">
    <property type="entry name" value="YchJ_M-like"/>
    <property type="match status" value="1"/>
</dbReference>
<dbReference type="SUPFAM" id="SSF103642">
    <property type="entry name" value="Sec-C motif"/>
    <property type="match status" value="1"/>
</dbReference>
<dbReference type="Gene3D" id="3.10.450.50">
    <property type="match status" value="1"/>
</dbReference>
<proteinExistence type="inferred from homology"/>
<dbReference type="Pfam" id="PF02810">
    <property type="entry name" value="SEC-C"/>
    <property type="match status" value="2"/>
</dbReference>
<dbReference type="PANTHER" id="PTHR33747:SF1">
    <property type="entry name" value="ADENYLATE CYCLASE-ASSOCIATED CAP C-TERMINAL DOMAIN-CONTAINING PROTEIN"/>
    <property type="match status" value="1"/>
</dbReference>
<dbReference type="EMBL" id="UHJG01000001">
    <property type="protein sequence ID" value="SUP99222.1"/>
    <property type="molecule type" value="Genomic_DNA"/>
</dbReference>
<protein>
    <recommendedName>
        <fullName evidence="2">UPF0225 protein NCTC10476_00447</fullName>
    </recommendedName>
</protein>
<organism evidence="4 5">
    <name type="scientific">Yersinia ruckeri</name>
    <dbReference type="NCBI Taxonomy" id="29486"/>
    <lineage>
        <taxon>Bacteria</taxon>
        <taxon>Pseudomonadati</taxon>
        <taxon>Pseudomonadota</taxon>
        <taxon>Gammaproteobacteria</taxon>
        <taxon>Enterobacterales</taxon>
        <taxon>Yersiniaceae</taxon>
        <taxon>Yersinia</taxon>
    </lineage>
</organism>
<gene>
    <name evidence="4" type="primary">secA_1</name>
    <name evidence="4" type="ORF">NCTC10476_00447</name>
</gene>
<dbReference type="GeneID" id="66879391"/>
<dbReference type="RefSeq" id="WP_038251743.1">
    <property type="nucleotide sequence ID" value="NZ_CCYO01000033.1"/>
</dbReference>
<dbReference type="NCBIfam" id="NF002449">
    <property type="entry name" value="PRK01617.1"/>
    <property type="match status" value="1"/>
</dbReference>
<keyword evidence="5" id="KW-1185">Reference proteome</keyword>
<name>A0A380QKT2_YERRU</name>
<dbReference type="InterPro" id="IPR048469">
    <property type="entry name" value="YchJ-like_M"/>
</dbReference>
<evidence type="ECO:0000256" key="1">
    <source>
        <dbReference type="ARBA" id="ARBA00010839"/>
    </source>
</evidence>
<dbReference type="STRING" id="29486.UGYR_01300"/>
<dbReference type="SUPFAM" id="SSF54427">
    <property type="entry name" value="NTF2-like"/>
    <property type="match status" value="1"/>
</dbReference>
<dbReference type="AlphaFoldDB" id="A0A380QKT2"/>